<gene>
    <name evidence="1" type="ORF">M9H77_24868</name>
</gene>
<comment type="caution">
    <text evidence="1">The sequence shown here is derived from an EMBL/GenBank/DDBJ whole genome shotgun (WGS) entry which is preliminary data.</text>
</comment>
<organism evidence="1 2">
    <name type="scientific">Catharanthus roseus</name>
    <name type="common">Madagascar periwinkle</name>
    <name type="synonym">Vinca rosea</name>
    <dbReference type="NCBI Taxonomy" id="4058"/>
    <lineage>
        <taxon>Eukaryota</taxon>
        <taxon>Viridiplantae</taxon>
        <taxon>Streptophyta</taxon>
        <taxon>Embryophyta</taxon>
        <taxon>Tracheophyta</taxon>
        <taxon>Spermatophyta</taxon>
        <taxon>Magnoliopsida</taxon>
        <taxon>eudicotyledons</taxon>
        <taxon>Gunneridae</taxon>
        <taxon>Pentapetalae</taxon>
        <taxon>asterids</taxon>
        <taxon>lamiids</taxon>
        <taxon>Gentianales</taxon>
        <taxon>Apocynaceae</taxon>
        <taxon>Rauvolfioideae</taxon>
        <taxon>Vinceae</taxon>
        <taxon>Catharanthinae</taxon>
        <taxon>Catharanthus</taxon>
    </lineage>
</organism>
<dbReference type="EMBL" id="CM044706">
    <property type="protein sequence ID" value="KAI5656075.1"/>
    <property type="molecule type" value="Genomic_DNA"/>
</dbReference>
<protein>
    <submittedName>
        <fullName evidence="1">Uncharacterized protein</fullName>
    </submittedName>
</protein>
<evidence type="ECO:0000313" key="2">
    <source>
        <dbReference type="Proteomes" id="UP001060085"/>
    </source>
</evidence>
<accession>A0ACC0A745</accession>
<keyword evidence="2" id="KW-1185">Reference proteome</keyword>
<name>A0ACC0A745_CATRO</name>
<dbReference type="Proteomes" id="UP001060085">
    <property type="component" value="Linkage Group LG06"/>
</dbReference>
<proteinExistence type="predicted"/>
<reference evidence="2" key="1">
    <citation type="journal article" date="2023" name="Nat. Plants">
        <title>Single-cell RNA sequencing provides a high-resolution roadmap for understanding the multicellular compartmentation of specialized metabolism.</title>
        <authorList>
            <person name="Sun S."/>
            <person name="Shen X."/>
            <person name="Li Y."/>
            <person name="Li Y."/>
            <person name="Wang S."/>
            <person name="Li R."/>
            <person name="Zhang H."/>
            <person name="Shen G."/>
            <person name="Guo B."/>
            <person name="Wei J."/>
            <person name="Xu J."/>
            <person name="St-Pierre B."/>
            <person name="Chen S."/>
            <person name="Sun C."/>
        </authorList>
    </citation>
    <scope>NUCLEOTIDE SEQUENCE [LARGE SCALE GENOMIC DNA]</scope>
</reference>
<evidence type="ECO:0000313" key="1">
    <source>
        <dbReference type="EMBL" id="KAI5656075.1"/>
    </source>
</evidence>
<sequence length="330" mass="37106">MILLGSYPFFFFFMFFLCCLFSVCSTTIKIVDQTGKGDYFSIQQAIDDVPIGNPKHVLILINPGIYFEKIVVPPNKPFITLTATKPGTTIISWNNHRDIFESPTLTVLASDFIGRFLTIQNNYGPGAKAVALRVSADRVAFFGCKIKAHQDTLLDDAGRHYYKNCYIEGDTDSFVEMQSVFERCHLHSVSEVGGAITAQHRISEEEETGFLFVGCNISGTKSAILGRPWGAYSRVVFAKTYMSSVILPQGWDDWGDSSKQRTVYYGEYKNYGPGARSYDRVEWSHNLTTKEAKEYLTLNIIGGRSWIKSANIHYKKISVIISNHVNPIIP</sequence>